<dbReference type="Proteomes" id="UP001142055">
    <property type="component" value="Chromosome 2"/>
</dbReference>
<evidence type="ECO:0000256" key="1">
    <source>
        <dbReference type="ARBA" id="ARBA00022468"/>
    </source>
</evidence>
<protein>
    <recommendedName>
        <fullName evidence="2">Rab-GAP TBC domain-containing protein</fullName>
    </recommendedName>
</protein>
<dbReference type="InterPro" id="IPR000195">
    <property type="entry name" value="Rab-GAP-TBC_dom"/>
</dbReference>
<keyword evidence="1" id="KW-0343">GTPase activation</keyword>
<dbReference type="PANTHER" id="PTHR22957:SF337">
    <property type="entry name" value="TBC1 DOMAIN FAMILY MEMBER 5"/>
    <property type="match status" value="1"/>
</dbReference>
<dbReference type="Pfam" id="PF00566">
    <property type="entry name" value="RabGAP-TBC"/>
    <property type="match status" value="1"/>
</dbReference>
<gene>
    <name evidence="3" type="ORF">RDWZM_004844</name>
</gene>
<evidence type="ECO:0000259" key="2">
    <source>
        <dbReference type="PROSITE" id="PS50086"/>
    </source>
</evidence>
<organism evidence="3 4">
    <name type="scientific">Blomia tropicalis</name>
    <name type="common">Mite</name>
    <dbReference type="NCBI Taxonomy" id="40697"/>
    <lineage>
        <taxon>Eukaryota</taxon>
        <taxon>Metazoa</taxon>
        <taxon>Ecdysozoa</taxon>
        <taxon>Arthropoda</taxon>
        <taxon>Chelicerata</taxon>
        <taxon>Arachnida</taxon>
        <taxon>Acari</taxon>
        <taxon>Acariformes</taxon>
        <taxon>Sarcoptiformes</taxon>
        <taxon>Astigmata</taxon>
        <taxon>Glycyphagoidea</taxon>
        <taxon>Echimyopodidae</taxon>
        <taxon>Blomia</taxon>
    </lineage>
</organism>
<dbReference type="PANTHER" id="PTHR22957">
    <property type="entry name" value="TBC1 DOMAIN FAMILY MEMBER GTPASE-ACTIVATING PROTEIN"/>
    <property type="match status" value="1"/>
</dbReference>
<dbReference type="AlphaFoldDB" id="A0A9Q0M7N9"/>
<name>A0A9Q0M7N9_BLOTA</name>
<sequence>MADEDFSIIESAQDALQSNTNQHKRTIEERISNNYYIEEYHLLNNLNVIRQNSLKEGLRSFRFRSLCWRIFLECLPESSKDRIERIRVLRNRYEDIRKKYRQDPRSFKDEDNPLSQDETSHWNRYFSDDELQSRIMKDVVRAFPDMVFFQLDKIQSIMVNILFNYARENSHLEYKQGMHEILAPLIFVIHCDHQSYLSAQENGLVESEIKELLDAQFLEHDSYFLFVHVMERIESWYDNNSIKVVKKNEYVNLEPFSNDFDFNCYSKIGVKLKMINEQILRRCDEKLYHHLKELRIAPQIYGIRWMRLLFIREFQMQDLLVLWDAIFANGFGLCDYIFTAMLLVISKILLPCDYSNCLNHLMRYPSVCDVHYVIHLALNIRDPLNYPVPVEHSTLVLPNPNAVKVQNVNRMPSYSNNVSPIRNVSKHRPKSLTISGNNNPKSSEMKPMSFEWIEDKLSGGNTSNNRTPGADCEDGRQFCCQNAQDVERLRYKIEFCARHMTKNLETIQSFINGRNKDLPQYESDAEVDSALIAIAEMKKIRDILKGTISFENSLN</sequence>
<dbReference type="FunFam" id="1.10.8.270:FF:000011">
    <property type="entry name" value="TBC1 domain family member 5"/>
    <property type="match status" value="1"/>
</dbReference>
<dbReference type="EMBL" id="JAPWDV010000002">
    <property type="protein sequence ID" value="KAJ6219032.1"/>
    <property type="molecule type" value="Genomic_DNA"/>
</dbReference>
<reference evidence="3" key="1">
    <citation type="submission" date="2022-12" db="EMBL/GenBank/DDBJ databases">
        <title>Genome assemblies of Blomia tropicalis.</title>
        <authorList>
            <person name="Cui Y."/>
        </authorList>
    </citation>
    <scope>NUCLEOTIDE SEQUENCE</scope>
    <source>
        <tissue evidence="3">Adult mites</tissue>
    </source>
</reference>
<dbReference type="GO" id="GO:0005737">
    <property type="term" value="C:cytoplasm"/>
    <property type="evidence" value="ECO:0007669"/>
    <property type="project" value="UniProtKB-ARBA"/>
</dbReference>
<dbReference type="PROSITE" id="PS50086">
    <property type="entry name" value="TBC_RABGAP"/>
    <property type="match status" value="1"/>
</dbReference>
<keyword evidence="4" id="KW-1185">Reference proteome</keyword>
<dbReference type="OMA" id="FIREFQM"/>
<dbReference type="FunFam" id="1.10.472.80:FF:000038">
    <property type="entry name" value="TBC1 domain family member 5"/>
    <property type="match status" value="1"/>
</dbReference>
<evidence type="ECO:0000313" key="3">
    <source>
        <dbReference type="EMBL" id="KAJ6219032.1"/>
    </source>
</evidence>
<feature type="domain" description="Rab-GAP TBC" evidence="2">
    <location>
        <begin position="58"/>
        <end position="330"/>
    </location>
</feature>
<comment type="caution">
    <text evidence="3">The sequence shown here is derived from an EMBL/GenBank/DDBJ whole genome shotgun (WGS) entry which is preliminary data.</text>
</comment>
<dbReference type="GO" id="GO:0005096">
    <property type="term" value="F:GTPase activator activity"/>
    <property type="evidence" value="ECO:0007669"/>
    <property type="project" value="UniProtKB-KW"/>
</dbReference>
<dbReference type="InterPro" id="IPR035969">
    <property type="entry name" value="Rab-GAP_TBC_sf"/>
</dbReference>
<dbReference type="SUPFAM" id="SSF47923">
    <property type="entry name" value="Ypt/Rab-GAP domain of gyp1p"/>
    <property type="match status" value="2"/>
</dbReference>
<accession>A0A9Q0M7N9</accession>
<dbReference type="Gene3D" id="1.10.472.80">
    <property type="entry name" value="Ypt/Rab-GAP domain of gyp1p, domain 3"/>
    <property type="match status" value="1"/>
</dbReference>
<proteinExistence type="predicted"/>
<evidence type="ECO:0000313" key="4">
    <source>
        <dbReference type="Proteomes" id="UP001142055"/>
    </source>
</evidence>
<dbReference type="Gene3D" id="1.10.8.270">
    <property type="entry name" value="putative rabgap domain of human tbc1 domain family member 14 like domains"/>
    <property type="match status" value="1"/>
</dbReference>
<dbReference type="SMART" id="SM00164">
    <property type="entry name" value="TBC"/>
    <property type="match status" value="1"/>
</dbReference>